<evidence type="ECO:0000313" key="3">
    <source>
        <dbReference type="EnsemblMetazoa" id="XP_019772247.1"/>
    </source>
</evidence>
<dbReference type="Proteomes" id="UP000019118">
    <property type="component" value="Unassembled WGS sequence"/>
</dbReference>
<dbReference type="PANTHER" id="PTHR33964">
    <property type="entry name" value="RE45066P-RELATED"/>
    <property type="match status" value="1"/>
</dbReference>
<accession>A0AAR5QGF7</accession>
<feature type="region of interest" description="Disordered" evidence="1">
    <location>
        <begin position="237"/>
        <end position="321"/>
    </location>
</feature>
<reference evidence="3" key="2">
    <citation type="submission" date="2024-08" db="UniProtKB">
        <authorList>
            <consortium name="EnsemblMetazoa"/>
        </authorList>
    </citation>
    <scope>IDENTIFICATION</scope>
</reference>
<dbReference type="PANTHER" id="PTHR33964:SF9">
    <property type="match status" value="1"/>
</dbReference>
<name>A0AAR5QGF7_DENPD</name>
<evidence type="ECO:0000256" key="2">
    <source>
        <dbReference type="SAM" id="SignalP"/>
    </source>
</evidence>
<evidence type="ECO:0000313" key="4">
    <source>
        <dbReference type="Proteomes" id="UP000019118"/>
    </source>
</evidence>
<keyword evidence="2" id="KW-0732">Signal</keyword>
<sequence>MWWNILVTLLVFPSILMAQRDCSHNEYDRCIRIADPLIKEAHLVFPDNIGDIEQVCKIWNMFVDCLKAFTDNCFTDQERKKFNRAVESPIESIHQMCMHTSYQKEYLQYAPCIKSTIIERNYCGPHYNTLVDQAEQGEIISKSTLCCSHGRFKQCVLRETRRTCDSGKFDGRASKFASQILDKAFKFLQDQCVNYIPNSGDCISTQDSVISYSDRSDPSSAISTSSSEVYPWSTIQQEMGGREVSSSRSPKLSTSQSWLSSSVPSRADKVSSAGLGSIAPTQNLGTRTRPASYGRSNSWSSDPTSSSTVPTNTAPMFPAMSSTPTSFRDVFGTRPSWNVYSGINNRLDGKAISSEPWRPTDHPSTTPQYHSPLWNSLNTPTTHTWYPAAGNQMTNEVDEPNQLGLSKPENAACEWRNLGAMHRIFTICLIALRMLAT</sequence>
<dbReference type="EnsemblMetazoa" id="XM_019914311.1">
    <property type="protein sequence ID" value="XP_019769870.1"/>
    <property type="gene ID" value="LOC109544235"/>
</dbReference>
<evidence type="ECO:0008006" key="5">
    <source>
        <dbReference type="Google" id="ProtNLM"/>
    </source>
</evidence>
<organism evidence="3 4">
    <name type="scientific">Dendroctonus ponderosae</name>
    <name type="common">Mountain pine beetle</name>
    <dbReference type="NCBI Taxonomy" id="77166"/>
    <lineage>
        <taxon>Eukaryota</taxon>
        <taxon>Metazoa</taxon>
        <taxon>Ecdysozoa</taxon>
        <taxon>Arthropoda</taxon>
        <taxon>Hexapoda</taxon>
        <taxon>Insecta</taxon>
        <taxon>Pterygota</taxon>
        <taxon>Neoptera</taxon>
        <taxon>Endopterygota</taxon>
        <taxon>Coleoptera</taxon>
        <taxon>Polyphaga</taxon>
        <taxon>Cucujiformia</taxon>
        <taxon>Curculionidae</taxon>
        <taxon>Scolytinae</taxon>
        <taxon>Dendroctonus</taxon>
    </lineage>
</organism>
<dbReference type="EnsemblMetazoa" id="XM_019916688.1">
    <property type="protein sequence ID" value="XP_019772247.1"/>
    <property type="gene ID" value="LOC109545847"/>
</dbReference>
<keyword evidence="4" id="KW-1185">Reference proteome</keyword>
<protein>
    <recommendedName>
        <fullName evidence="5">GDNF/GAS1 domain-containing protein</fullName>
    </recommendedName>
</protein>
<feature type="region of interest" description="Disordered" evidence="1">
    <location>
        <begin position="350"/>
        <end position="372"/>
    </location>
</feature>
<feature type="signal peptide" evidence="2">
    <location>
        <begin position="1"/>
        <end position="18"/>
    </location>
</feature>
<feature type="chain" id="PRO_5044712683" description="GDNF/GAS1 domain-containing protein" evidence="2">
    <location>
        <begin position="19"/>
        <end position="437"/>
    </location>
</feature>
<evidence type="ECO:0000256" key="1">
    <source>
        <dbReference type="SAM" id="MobiDB-lite"/>
    </source>
</evidence>
<dbReference type="EnsemblMetazoa" id="XM_019916687.1">
    <property type="protein sequence ID" value="XP_019772246.1"/>
    <property type="gene ID" value="LOC109545847"/>
</dbReference>
<proteinExistence type="predicted"/>
<feature type="compositionally biased region" description="Polar residues" evidence="1">
    <location>
        <begin position="362"/>
        <end position="372"/>
    </location>
</feature>
<feature type="compositionally biased region" description="Low complexity" evidence="1">
    <location>
        <begin position="249"/>
        <end position="265"/>
    </location>
</feature>
<dbReference type="AlphaFoldDB" id="A0AAR5QGF7"/>
<dbReference type="EnsemblMetazoa" id="XM_019914310.1">
    <property type="protein sequence ID" value="XP_019769869.1"/>
    <property type="gene ID" value="LOC109544235"/>
</dbReference>
<reference evidence="4" key="1">
    <citation type="journal article" date="2013" name="Genome Biol.">
        <title>Draft genome of the mountain pine beetle, Dendroctonus ponderosae Hopkins, a major forest pest.</title>
        <authorList>
            <person name="Keeling C.I."/>
            <person name="Yuen M.M."/>
            <person name="Liao N.Y."/>
            <person name="Docking T.R."/>
            <person name="Chan S.K."/>
            <person name="Taylor G.A."/>
            <person name="Palmquist D.L."/>
            <person name="Jackman S.D."/>
            <person name="Nguyen A."/>
            <person name="Li M."/>
            <person name="Henderson H."/>
            <person name="Janes J.K."/>
            <person name="Zhao Y."/>
            <person name="Pandoh P."/>
            <person name="Moore R."/>
            <person name="Sperling F.A."/>
            <person name="Huber D.P."/>
            <person name="Birol I."/>
            <person name="Jones S.J."/>
            <person name="Bohlmann J."/>
        </authorList>
    </citation>
    <scope>NUCLEOTIDE SEQUENCE</scope>
</reference>
<feature type="compositionally biased region" description="Low complexity" evidence="1">
    <location>
        <begin position="296"/>
        <end position="313"/>
    </location>
</feature>
<dbReference type="EnsemblMetazoa" id="XM_019914312.1">
    <property type="protein sequence ID" value="XP_019769871.1"/>
    <property type="gene ID" value="LOC109544235"/>
</dbReference>